<evidence type="ECO:0000256" key="19">
    <source>
        <dbReference type="HAMAP-Rule" id="MF_00406"/>
    </source>
</evidence>
<dbReference type="HOGENOM" id="CLU_046528_2_0_10"/>
<dbReference type="SUPFAM" id="SSF54211">
    <property type="entry name" value="Ribosomal protein S5 domain 2-like"/>
    <property type="match status" value="2"/>
</dbReference>
<organism evidence="20 21">
    <name type="scientific">Alistipes indistinctus YIT 12060</name>
    <dbReference type="NCBI Taxonomy" id="742725"/>
    <lineage>
        <taxon>Bacteria</taxon>
        <taxon>Pseudomonadati</taxon>
        <taxon>Bacteroidota</taxon>
        <taxon>Bacteroidia</taxon>
        <taxon>Bacteroidales</taxon>
        <taxon>Rikenellaceae</taxon>
        <taxon>Alistipes</taxon>
    </lineage>
</organism>
<dbReference type="Gene3D" id="3.30.230.20">
    <property type="entry name" value="lpxc deacetylase, domain 1"/>
    <property type="match status" value="1"/>
</dbReference>
<dbReference type="EC" id="3.5.1.108" evidence="18"/>
<dbReference type="RefSeq" id="WP_009133152.1">
    <property type="nucleotide sequence ID" value="NZ_CP102250.1"/>
</dbReference>
<dbReference type="SUPFAM" id="SSF54637">
    <property type="entry name" value="Thioesterase/thiol ester dehydrase-isomerase"/>
    <property type="match status" value="1"/>
</dbReference>
<evidence type="ECO:0000256" key="18">
    <source>
        <dbReference type="HAMAP-Rule" id="MF_00388"/>
    </source>
</evidence>
<dbReference type="PATRIC" id="fig|742725.3.peg.393"/>
<evidence type="ECO:0000313" key="20">
    <source>
        <dbReference type="EMBL" id="EHB93080.1"/>
    </source>
</evidence>
<evidence type="ECO:0000256" key="8">
    <source>
        <dbReference type="ARBA" id="ARBA00022723"/>
    </source>
</evidence>
<dbReference type="CDD" id="cd01288">
    <property type="entry name" value="FabZ"/>
    <property type="match status" value="1"/>
</dbReference>
<evidence type="ECO:0000256" key="13">
    <source>
        <dbReference type="ARBA" id="ARBA00023268"/>
    </source>
</evidence>
<keyword evidence="13" id="KW-0511">Multifunctional enzyme</keyword>
<evidence type="ECO:0000256" key="11">
    <source>
        <dbReference type="ARBA" id="ARBA00023098"/>
    </source>
</evidence>
<evidence type="ECO:0000256" key="14">
    <source>
        <dbReference type="ARBA" id="ARBA00024535"/>
    </source>
</evidence>
<evidence type="ECO:0000256" key="2">
    <source>
        <dbReference type="ARBA" id="ARBA00002923"/>
    </source>
</evidence>
<comment type="similarity">
    <text evidence="18">Belongs to the LpxC family.</text>
</comment>
<keyword evidence="5 19" id="KW-0963">Cytoplasm</keyword>
<accession>G5H5Y6</accession>
<dbReference type="eggNOG" id="COG0764">
    <property type="taxonomic scope" value="Bacteria"/>
</dbReference>
<keyword evidence="8 18" id="KW-0479">Metal-binding</keyword>
<keyword evidence="7 18" id="KW-0441">Lipid A biosynthesis</keyword>
<reference evidence="20 21" key="1">
    <citation type="submission" date="2011-08" db="EMBL/GenBank/DDBJ databases">
        <title>The Genome Sequence of Alistipes indistinctus YIT 12060.</title>
        <authorList>
            <consortium name="The Broad Institute Genome Sequencing Platform"/>
            <person name="Earl A."/>
            <person name="Ward D."/>
            <person name="Feldgarden M."/>
            <person name="Gevers D."/>
            <person name="Morotomi M."/>
            <person name="Young S.K."/>
            <person name="Zeng Q."/>
            <person name="Gargeya S."/>
            <person name="Fitzgerald M."/>
            <person name="Haas B."/>
            <person name="Abouelleil A."/>
            <person name="Alvarado L."/>
            <person name="Arachchi H.M."/>
            <person name="Berlin A."/>
            <person name="Brown A."/>
            <person name="Chapman S.B."/>
            <person name="Chen Z."/>
            <person name="Dunbar C."/>
            <person name="Freedman E."/>
            <person name="Gearin G."/>
            <person name="Gellesch M."/>
            <person name="Goldberg J."/>
            <person name="Griggs A."/>
            <person name="Gujja S."/>
            <person name="Heiman D."/>
            <person name="Howarth C."/>
            <person name="Larson L."/>
            <person name="Lui A."/>
            <person name="MacDonald P.J.P."/>
            <person name="Montmayeur A."/>
            <person name="Murphy C."/>
            <person name="Neiman D."/>
            <person name="Pearson M."/>
            <person name="Priest M."/>
            <person name="Roberts A."/>
            <person name="Saif S."/>
            <person name="Shea T."/>
            <person name="Shenoy N."/>
            <person name="Sisk P."/>
            <person name="Stolte C."/>
            <person name="Sykes S."/>
            <person name="Wortman J."/>
            <person name="Nusbaum C."/>
            <person name="Birren B."/>
        </authorList>
    </citation>
    <scope>NUCLEOTIDE SEQUENCE [LARGE SCALE GENOMIC DNA]</scope>
    <source>
        <strain evidence="20 21">YIT 12060</strain>
    </source>
</reference>
<evidence type="ECO:0000256" key="16">
    <source>
        <dbReference type="ARBA" id="ARBA00061221"/>
    </source>
</evidence>
<comment type="similarity">
    <text evidence="16">In the N-terminal section; belongs to the LpxC family.</text>
</comment>
<dbReference type="STRING" id="742725.HMPREF9450_00346"/>
<dbReference type="NCBIfam" id="NF000582">
    <property type="entry name" value="PRK00006.1"/>
    <property type="match status" value="1"/>
</dbReference>
<dbReference type="Proteomes" id="UP000006008">
    <property type="component" value="Unassembled WGS sequence"/>
</dbReference>
<proteinExistence type="inferred from homology"/>
<evidence type="ECO:0000256" key="7">
    <source>
        <dbReference type="ARBA" id="ARBA00022556"/>
    </source>
</evidence>
<keyword evidence="11 18" id="KW-0443">Lipid metabolism</keyword>
<sequence>MSQKQQTLNGPLSFQGKGLHTGLNVQMTFLPAEAGSGIRFRRTDLEGAPEVEALADYVVDTSRGTTIERKGVRVSTIEHVMAALWSCGVDNAVVEVDAPETPIMDGSAREYAEAIASVGLQEQDADRVYYDINEKTVFSIEDKGVEIAAYPDDKFTVNVNIDFNSKILGNQYARLDNIENFSSGIAPCRTFVFLHEIEQLLQHNLIKGGDLDNAIVIVERDITPEELERLSKLCNKADIKVTKGYLNNLKLRFPNECARHKLLDVLGDLALIGVRIRGSIVANKPGHFANTEFAKLVRKNIKRDSVRPSYRYNPNTEPEYDINQIRSMLPHRPPFLLVDKVMHVDSEHVIGIKNVTMNEPFFVGHFPQEPVMPGVLIIEAMAQCGGILALHDIPDPENYSTYFMKIDGVKFRGKVVPGDTLQFELRLVEPIRRGIVLMEAKAFVGDQLKTEALMMAQVARNKA</sequence>
<comment type="function">
    <text evidence="15 19">Involved in unsaturated fatty acids biosynthesis. Catalyzes the dehydration of short chain beta-hydroxyacyl-ACPs and long chain saturated and unsaturated beta-hydroxyacyl-ACPs.</text>
</comment>
<dbReference type="FunFam" id="3.10.129.10:FF:000001">
    <property type="entry name" value="3-hydroxyacyl-[acyl-carrier-protein] dehydratase FabZ"/>
    <property type="match status" value="1"/>
</dbReference>
<keyword evidence="12 19" id="KW-0456">Lyase</keyword>
<dbReference type="InterPro" id="IPR011334">
    <property type="entry name" value="UDP-acyl_GlcNac_deAcase_C"/>
</dbReference>
<comment type="similarity">
    <text evidence="17">In the C-terminal section; belongs to the thioester dehydratase family.</text>
</comment>
<feature type="active site" description="Proton donor" evidence="18">
    <location>
        <position position="287"/>
    </location>
</feature>
<dbReference type="UniPathway" id="UPA00359">
    <property type="reaction ID" value="UER00478"/>
</dbReference>
<evidence type="ECO:0000256" key="3">
    <source>
        <dbReference type="ARBA" id="ARBA00004496"/>
    </source>
</evidence>
<dbReference type="AlphaFoldDB" id="G5H5Y6"/>
<dbReference type="InterPro" id="IPR013114">
    <property type="entry name" value="FabA_FabZ"/>
</dbReference>
<comment type="cofactor">
    <cofactor evidence="1 18">
        <name>Zn(2+)</name>
        <dbReference type="ChEBI" id="CHEBI:29105"/>
    </cofactor>
</comment>
<dbReference type="GO" id="GO:0009245">
    <property type="term" value="P:lipid A biosynthetic process"/>
    <property type="evidence" value="ECO:0007669"/>
    <property type="project" value="UniProtKB-UniRule"/>
</dbReference>
<dbReference type="EC" id="4.2.1.59" evidence="19"/>
<dbReference type="GO" id="GO:0016020">
    <property type="term" value="C:membrane"/>
    <property type="evidence" value="ECO:0007669"/>
    <property type="project" value="GOC"/>
</dbReference>
<comment type="pathway">
    <text evidence="4 18">Glycolipid biosynthesis; lipid IV(A) biosynthesis; lipid IV(A) from (3R)-3-hydroxytetradecanoyl-[acyl-carrier-protein] and UDP-N-acetyl-alpha-D-glucosamine: step 2/6.</text>
</comment>
<feature type="binding site" evidence="18">
    <location>
        <position position="79"/>
    </location>
    <ligand>
        <name>Zn(2+)</name>
        <dbReference type="ChEBI" id="CHEBI:29105"/>
    </ligand>
</feature>
<dbReference type="NCBIfam" id="TIGR00325">
    <property type="entry name" value="lpxC"/>
    <property type="match status" value="1"/>
</dbReference>
<keyword evidence="9 18" id="KW-0378">Hydrolase</keyword>
<evidence type="ECO:0000256" key="1">
    <source>
        <dbReference type="ARBA" id="ARBA00001947"/>
    </source>
</evidence>
<dbReference type="NCBIfam" id="NF009667">
    <property type="entry name" value="PRK13188.1"/>
    <property type="match status" value="1"/>
</dbReference>
<name>G5H5Y6_9BACT</name>
<dbReference type="InterPro" id="IPR015870">
    <property type="entry name" value="UDP-acyl_N-AcGlcN_deAcase_N"/>
</dbReference>
<dbReference type="EMBL" id="ADLD01000004">
    <property type="protein sequence ID" value="EHB93080.1"/>
    <property type="molecule type" value="Genomic_DNA"/>
</dbReference>
<comment type="subcellular location">
    <subcellularLocation>
        <location evidence="3 19">Cytoplasm</location>
    </subcellularLocation>
</comment>
<protein>
    <recommendedName>
        <fullName evidence="18 19">Multifunctional fusion protein</fullName>
    </recommendedName>
    <domain>
        <recommendedName>
            <fullName evidence="19">3-hydroxyacyl-[acyl-carrier-protein] dehydratase FabZ</fullName>
            <ecNumber evidence="19">4.2.1.59</ecNumber>
        </recommendedName>
        <alternativeName>
            <fullName evidence="19">(3R)-hydroxymyristoyl-[acyl-carrier-protein] dehydratase</fullName>
        </alternativeName>
        <alternativeName>
            <fullName evidence="19">Beta-hydroxyacyl-ACP dehydratase</fullName>
            <shortName evidence="19">(3R)-hydroxymyristoyl-ACP dehydrase</shortName>
        </alternativeName>
    </domain>
    <domain>
        <recommendedName>
            <fullName evidence="18">UDP-3-O-acyl-N-acetylglucosamine deacetylase</fullName>
            <shortName evidence="18">UDP-3-O-acyl-GlcNAc deacetylase</shortName>
            <ecNumber evidence="18">3.5.1.108</ecNumber>
        </recommendedName>
        <alternativeName>
            <fullName evidence="18">UDP-3-O-[R-3-hydroxymyristoyl]-N-acetylglucosamine deacetylase</fullName>
        </alternativeName>
    </domain>
</protein>
<comment type="caution">
    <text evidence="20">The sequence shown here is derived from an EMBL/GenBank/DDBJ whole genome shotgun (WGS) entry which is preliminary data.</text>
</comment>
<dbReference type="GO" id="GO:0006633">
    <property type="term" value="P:fatty acid biosynthetic process"/>
    <property type="evidence" value="ECO:0007669"/>
    <property type="project" value="UniProtKB-UniRule"/>
</dbReference>
<evidence type="ECO:0000256" key="6">
    <source>
        <dbReference type="ARBA" id="ARBA00022516"/>
    </source>
</evidence>
<evidence type="ECO:0000256" key="12">
    <source>
        <dbReference type="ARBA" id="ARBA00023239"/>
    </source>
</evidence>
<comment type="function">
    <text evidence="2 18">Catalyzes the hydrolysis of UDP-3-O-myristoyl-N-acetylglucosamine to form UDP-3-O-myristoylglucosamine and acetate, the committed step in lipid A biosynthesis.</text>
</comment>
<dbReference type="InterPro" id="IPR004463">
    <property type="entry name" value="UDP-acyl_GlcNac_deAcase"/>
</dbReference>
<dbReference type="eggNOG" id="COG0774">
    <property type="taxonomic scope" value="Bacteria"/>
</dbReference>
<evidence type="ECO:0000313" key="21">
    <source>
        <dbReference type="Proteomes" id="UP000006008"/>
    </source>
</evidence>
<comment type="catalytic activity">
    <reaction evidence="19">
        <text>a (3R)-hydroxyacyl-[ACP] = a (2E)-enoyl-[ACP] + H2O</text>
        <dbReference type="Rhea" id="RHEA:13097"/>
        <dbReference type="Rhea" id="RHEA-COMP:9925"/>
        <dbReference type="Rhea" id="RHEA-COMP:9945"/>
        <dbReference type="ChEBI" id="CHEBI:15377"/>
        <dbReference type="ChEBI" id="CHEBI:78784"/>
        <dbReference type="ChEBI" id="CHEBI:78827"/>
        <dbReference type="EC" id="4.2.1.59"/>
    </reaction>
</comment>
<dbReference type="Gene3D" id="3.30.1700.10">
    <property type="entry name" value="lpxc deacetylase, domain 2"/>
    <property type="match status" value="1"/>
</dbReference>
<dbReference type="NCBIfam" id="TIGR01750">
    <property type="entry name" value="fabZ"/>
    <property type="match status" value="1"/>
</dbReference>
<dbReference type="Pfam" id="PF07977">
    <property type="entry name" value="FabA"/>
    <property type="match status" value="1"/>
</dbReference>
<evidence type="ECO:0000256" key="15">
    <source>
        <dbReference type="ARBA" id="ARBA00025049"/>
    </source>
</evidence>
<evidence type="ECO:0000256" key="4">
    <source>
        <dbReference type="ARBA" id="ARBA00005002"/>
    </source>
</evidence>
<dbReference type="GO" id="GO:0019171">
    <property type="term" value="F:(3R)-hydroxyacyl-[acyl-carrier-protein] dehydratase activity"/>
    <property type="evidence" value="ECO:0007669"/>
    <property type="project" value="UniProtKB-EC"/>
</dbReference>
<dbReference type="InterPro" id="IPR010084">
    <property type="entry name" value="FabZ"/>
</dbReference>
<keyword evidence="6 18" id="KW-0444">Lipid biosynthesis</keyword>
<dbReference type="GO" id="GO:0103117">
    <property type="term" value="F:UDP-3-O-acyl-N-acetylglucosamine deacetylase activity"/>
    <property type="evidence" value="ECO:0007669"/>
    <property type="project" value="UniProtKB-UniRule"/>
</dbReference>
<gene>
    <name evidence="19" type="primary">fabZ</name>
    <name evidence="18" type="synonym">lpxC</name>
    <name evidence="20" type="ORF">HMPREF9450_00346</name>
</gene>
<keyword evidence="10 18" id="KW-0862">Zinc</keyword>
<dbReference type="HAMAP" id="MF_00406">
    <property type="entry name" value="FabZ"/>
    <property type="match status" value="1"/>
</dbReference>
<dbReference type="GO" id="GO:0005737">
    <property type="term" value="C:cytoplasm"/>
    <property type="evidence" value="ECO:0007669"/>
    <property type="project" value="UniProtKB-SubCell"/>
</dbReference>
<dbReference type="PANTHER" id="PTHR33694">
    <property type="entry name" value="UDP-3-O-ACYL-N-ACETYLGLUCOSAMINE DEACETYLASE 1, MITOCHONDRIAL-RELATED"/>
    <property type="match status" value="1"/>
</dbReference>
<evidence type="ECO:0000256" key="9">
    <source>
        <dbReference type="ARBA" id="ARBA00022801"/>
    </source>
</evidence>
<dbReference type="Pfam" id="PF03331">
    <property type="entry name" value="LpxC"/>
    <property type="match status" value="2"/>
</dbReference>
<dbReference type="GO" id="GO:0046872">
    <property type="term" value="F:metal ion binding"/>
    <property type="evidence" value="ECO:0007669"/>
    <property type="project" value="UniProtKB-KW"/>
</dbReference>
<evidence type="ECO:0000256" key="5">
    <source>
        <dbReference type="ARBA" id="ARBA00022490"/>
    </source>
</evidence>
<evidence type="ECO:0000256" key="17">
    <source>
        <dbReference type="ARBA" id="ARBA00061355"/>
    </source>
</evidence>
<feature type="binding site" evidence="18">
    <location>
        <position position="260"/>
    </location>
    <ligand>
        <name>Zn(2+)</name>
        <dbReference type="ChEBI" id="CHEBI:29105"/>
    </ligand>
</feature>
<feature type="binding site" evidence="18">
    <location>
        <position position="264"/>
    </location>
    <ligand>
        <name>Zn(2+)</name>
        <dbReference type="ChEBI" id="CHEBI:29105"/>
    </ligand>
</feature>
<dbReference type="PANTHER" id="PTHR33694:SF1">
    <property type="entry name" value="UDP-3-O-ACYL-N-ACETYLGLUCOSAMINE DEACETYLASE 1, MITOCHONDRIAL-RELATED"/>
    <property type="match status" value="1"/>
</dbReference>
<comment type="catalytic activity">
    <reaction evidence="14 18">
        <text>a UDP-3-O-[(3R)-3-hydroxyacyl]-N-acetyl-alpha-D-glucosamine + H2O = a UDP-3-O-[(3R)-3-hydroxyacyl]-alpha-D-glucosamine + acetate</text>
        <dbReference type="Rhea" id="RHEA:67816"/>
        <dbReference type="ChEBI" id="CHEBI:15377"/>
        <dbReference type="ChEBI" id="CHEBI:30089"/>
        <dbReference type="ChEBI" id="CHEBI:137740"/>
        <dbReference type="ChEBI" id="CHEBI:173225"/>
        <dbReference type="EC" id="3.5.1.108"/>
    </reaction>
</comment>
<dbReference type="InterPro" id="IPR020568">
    <property type="entry name" value="Ribosomal_Su5_D2-typ_SF"/>
</dbReference>
<dbReference type="OrthoDB" id="9772788at2"/>
<dbReference type="HAMAP" id="MF_00388">
    <property type="entry name" value="LpxC"/>
    <property type="match status" value="1"/>
</dbReference>
<dbReference type="GeneID" id="92816768"/>
<dbReference type="InterPro" id="IPR029069">
    <property type="entry name" value="HotDog_dom_sf"/>
</dbReference>
<evidence type="ECO:0000256" key="10">
    <source>
        <dbReference type="ARBA" id="ARBA00022833"/>
    </source>
</evidence>
<comment type="similarity">
    <text evidence="19">Belongs to the thioester dehydratase family. FabZ subfamily.</text>
</comment>
<dbReference type="Gene3D" id="3.10.129.10">
    <property type="entry name" value="Hotdog Thioesterase"/>
    <property type="match status" value="1"/>
</dbReference>
<feature type="active site" evidence="19">
    <location>
        <position position="365"/>
    </location>
</feature>
<keyword evidence="21" id="KW-1185">Reference proteome</keyword>